<evidence type="ECO:0000256" key="6">
    <source>
        <dbReference type="ARBA" id="ARBA00023136"/>
    </source>
</evidence>
<protein>
    <submittedName>
        <fullName evidence="10">Mechanosensitive ion channel family protein</fullName>
    </submittedName>
</protein>
<dbReference type="PANTHER" id="PTHR30221:SF20">
    <property type="entry name" value="SMALL-CONDUCTANCE MECHANOSENSITIVE CHANNEL"/>
    <property type="match status" value="1"/>
</dbReference>
<dbReference type="InterPro" id="IPR006685">
    <property type="entry name" value="MscS_channel_2nd"/>
</dbReference>
<name>A0ABD5Z1H4_9EURY</name>
<dbReference type="InterPro" id="IPR049278">
    <property type="entry name" value="MS_channel_C"/>
</dbReference>
<keyword evidence="6 7" id="KW-0472">Membrane</keyword>
<organism evidence="10 11">
    <name type="scientific">Halospeciosus flavus</name>
    <dbReference type="NCBI Taxonomy" id="3032283"/>
    <lineage>
        <taxon>Archaea</taxon>
        <taxon>Methanobacteriati</taxon>
        <taxon>Methanobacteriota</taxon>
        <taxon>Stenosarchaea group</taxon>
        <taxon>Halobacteria</taxon>
        <taxon>Halobacteriales</taxon>
        <taxon>Halobacteriaceae</taxon>
        <taxon>Halospeciosus</taxon>
    </lineage>
</organism>
<evidence type="ECO:0000256" key="3">
    <source>
        <dbReference type="ARBA" id="ARBA00022475"/>
    </source>
</evidence>
<dbReference type="Gene3D" id="2.30.30.60">
    <property type="match status" value="1"/>
</dbReference>
<dbReference type="SUPFAM" id="SSF50182">
    <property type="entry name" value="Sm-like ribonucleoproteins"/>
    <property type="match status" value="1"/>
</dbReference>
<feature type="domain" description="Mechanosensitive ion channel MscS" evidence="8">
    <location>
        <begin position="104"/>
        <end position="168"/>
    </location>
</feature>
<dbReference type="InterPro" id="IPR011066">
    <property type="entry name" value="MscS_channel_C_sf"/>
</dbReference>
<dbReference type="EMBL" id="JBHTAR010000011">
    <property type="protein sequence ID" value="MFC7198989.1"/>
    <property type="molecule type" value="Genomic_DNA"/>
</dbReference>
<keyword evidence="5 7" id="KW-1133">Transmembrane helix</keyword>
<keyword evidence="3" id="KW-1003">Cell membrane</keyword>
<dbReference type="Proteomes" id="UP001596447">
    <property type="component" value="Unassembled WGS sequence"/>
</dbReference>
<sequence>MLTFVQRTLAWFEAAPGVVQLALATVVTFVIGYTIGKPLIGNALRYYGASEPACDAAEDTYTVLLAVGAIAVGLEAGDVSATPTATGAVLAAATLSAGIGAREILRNLVSGLFLVNNEDVDVGSWIEWDGHAGVVEAVSLRVTKIRTFDGETVVVPNSKLTDNVVVNPASSGKLRLHASFGIGYQEDIETARECILEEARSIDGVASDPAPEVRVSELGSSAVGLDARVWLVDFPEHGEATRVHSQLLERVKSRFQEENITMPVPQREIDGSITVTEAGK</sequence>
<dbReference type="RefSeq" id="WP_279528940.1">
    <property type="nucleotide sequence ID" value="NZ_CP122312.1"/>
</dbReference>
<dbReference type="Pfam" id="PF00924">
    <property type="entry name" value="MS_channel_2nd"/>
    <property type="match status" value="1"/>
</dbReference>
<dbReference type="AlphaFoldDB" id="A0ABD5Z1H4"/>
<evidence type="ECO:0000313" key="10">
    <source>
        <dbReference type="EMBL" id="MFC7198989.1"/>
    </source>
</evidence>
<dbReference type="InterPro" id="IPR010920">
    <property type="entry name" value="LSM_dom_sf"/>
</dbReference>
<evidence type="ECO:0000256" key="7">
    <source>
        <dbReference type="SAM" id="Phobius"/>
    </source>
</evidence>
<dbReference type="PANTHER" id="PTHR30221">
    <property type="entry name" value="SMALL-CONDUCTANCE MECHANOSENSITIVE CHANNEL"/>
    <property type="match status" value="1"/>
</dbReference>
<gene>
    <name evidence="10" type="ORF">ACFQJ9_06090</name>
</gene>
<evidence type="ECO:0000256" key="2">
    <source>
        <dbReference type="ARBA" id="ARBA00008017"/>
    </source>
</evidence>
<evidence type="ECO:0000256" key="4">
    <source>
        <dbReference type="ARBA" id="ARBA00022692"/>
    </source>
</evidence>
<dbReference type="GO" id="GO:0005886">
    <property type="term" value="C:plasma membrane"/>
    <property type="evidence" value="ECO:0007669"/>
    <property type="project" value="UniProtKB-SubCell"/>
</dbReference>
<dbReference type="Pfam" id="PF21082">
    <property type="entry name" value="MS_channel_3rd"/>
    <property type="match status" value="1"/>
</dbReference>
<comment type="subcellular location">
    <subcellularLocation>
        <location evidence="1">Cell membrane</location>
        <topology evidence="1">Multi-pass membrane protein</topology>
    </subcellularLocation>
</comment>
<dbReference type="InterPro" id="IPR023408">
    <property type="entry name" value="MscS_beta-dom_sf"/>
</dbReference>
<dbReference type="InterPro" id="IPR045275">
    <property type="entry name" value="MscS_archaea/bacteria_type"/>
</dbReference>
<comment type="caution">
    <text evidence="10">The sequence shown here is derived from an EMBL/GenBank/DDBJ whole genome shotgun (WGS) entry which is preliminary data.</text>
</comment>
<dbReference type="Gene3D" id="3.30.70.100">
    <property type="match status" value="1"/>
</dbReference>
<comment type="similarity">
    <text evidence="2">Belongs to the MscS (TC 1.A.23) family.</text>
</comment>
<dbReference type="Gene3D" id="1.10.287.1260">
    <property type="match status" value="1"/>
</dbReference>
<proteinExistence type="inferred from homology"/>
<feature type="transmembrane region" description="Helical" evidence="7">
    <location>
        <begin position="14"/>
        <end position="35"/>
    </location>
</feature>
<evidence type="ECO:0000313" key="11">
    <source>
        <dbReference type="Proteomes" id="UP001596447"/>
    </source>
</evidence>
<evidence type="ECO:0000259" key="8">
    <source>
        <dbReference type="Pfam" id="PF00924"/>
    </source>
</evidence>
<dbReference type="SUPFAM" id="SSF82689">
    <property type="entry name" value="Mechanosensitive channel protein MscS (YggB), C-terminal domain"/>
    <property type="match status" value="1"/>
</dbReference>
<evidence type="ECO:0000256" key="5">
    <source>
        <dbReference type="ARBA" id="ARBA00022989"/>
    </source>
</evidence>
<keyword evidence="11" id="KW-1185">Reference proteome</keyword>
<keyword evidence="4 7" id="KW-0812">Transmembrane</keyword>
<evidence type="ECO:0000256" key="1">
    <source>
        <dbReference type="ARBA" id="ARBA00004651"/>
    </source>
</evidence>
<evidence type="ECO:0000259" key="9">
    <source>
        <dbReference type="Pfam" id="PF21082"/>
    </source>
</evidence>
<reference evidence="10 11" key="1">
    <citation type="journal article" date="2019" name="Int. J. Syst. Evol. Microbiol.">
        <title>The Global Catalogue of Microorganisms (GCM) 10K type strain sequencing project: providing services to taxonomists for standard genome sequencing and annotation.</title>
        <authorList>
            <consortium name="The Broad Institute Genomics Platform"/>
            <consortium name="The Broad Institute Genome Sequencing Center for Infectious Disease"/>
            <person name="Wu L."/>
            <person name="Ma J."/>
        </authorList>
    </citation>
    <scope>NUCLEOTIDE SEQUENCE [LARGE SCALE GENOMIC DNA]</scope>
    <source>
        <strain evidence="10 11">XZGYJ-43</strain>
    </source>
</reference>
<accession>A0ABD5Z1H4</accession>
<feature type="domain" description="Mechanosensitive ion channel MscS C-terminal" evidence="9">
    <location>
        <begin position="179"/>
        <end position="261"/>
    </location>
</feature>